<dbReference type="InterPro" id="IPR051491">
    <property type="entry name" value="Recombinase/Transposase-rel"/>
</dbReference>
<dbReference type="SUPFAM" id="SSF46955">
    <property type="entry name" value="Putative DNA-binding domain"/>
    <property type="match status" value="1"/>
</dbReference>
<feature type="domain" description="Resolvase/invertase-type recombinase catalytic" evidence="5">
    <location>
        <begin position="66"/>
        <end position="211"/>
    </location>
</feature>
<reference evidence="6 7" key="1">
    <citation type="submission" date="2023-12" db="EMBL/GenBank/DDBJ databases">
        <title>Description of new species of Mycobacterium terrae complex isolated from sewage at the Sao Paulo Zoological Park Foundation in Brazil.</title>
        <authorList>
            <person name="Romagnoli C.L."/>
            <person name="Conceicao E.C."/>
            <person name="Machado E."/>
            <person name="Barreto L.B.P.F."/>
            <person name="Sharma A."/>
            <person name="Silva N.M."/>
            <person name="Marques L.E."/>
            <person name="Juliana M.A."/>
            <person name="Lourenco M.C.S."/>
            <person name="Digiampietri L.A."/>
            <person name="Suffys P.N."/>
            <person name="Viana-Niero C."/>
        </authorList>
    </citation>
    <scope>NUCLEOTIDE SEQUENCE [LARGE SCALE GENOMIC DNA]</scope>
    <source>
        <strain evidence="6 7">MYC098</strain>
    </source>
</reference>
<keyword evidence="2" id="KW-0238">DNA-binding</keyword>
<dbReference type="InterPro" id="IPR009061">
    <property type="entry name" value="DNA-bd_dom_put_sf"/>
</dbReference>
<feature type="active site" description="O-(5'-phospho-DNA)-serine intermediate" evidence="4">
    <location>
        <position position="74"/>
    </location>
</feature>
<dbReference type="RefSeq" id="WP_329782040.1">
    <property type="nucleotide sequence ID" value="NZ_JAYJJR010000013.1"/>
</dbReference>
<dbReference type="Gene3D" id="1.10.287.2170">
    <property type="match status" value="1"/>
</dbReference>
<dbReference type="PANTHER" id="PTHR36172">
    <property type="match status" value="1"/>
</dbReference>
<dbReference type="InterPro" id="IPR048046">
    <property type="entry name" value="Transpos_IS607"/>
</dbReference>
<evidence type="ECO:0000313" key="6">
    <source>
        <dbReference type="EMBL" id="MEB3022999.1"/>
    </source>
</evidence>
<dbReference type="NCBIfam" id="NF033518">
    <property type="entry name" value="transpos_IS607"/>
    <property type="match status" value="1"/>
</dbReference>
<evidence type="ECO:0000256" key="1">
    <source>
        <dbReference type="ARBA" id="ARBA00022908"/>
    </source>
</evidence>
<comment type="caution">
    <text evidence="6">The sequence shown here is derived from an EMBL/GenBank/DDBJ whole genome shotgun (WGS) entry which is preliminary data.</text>
</comment>
<proteinExistence type="predicted"/>
<dbReference type="Gene3D" id="1.10.1660.10">
    <property type="match status" value="1"/>
</dbReference>
<dbReference type="InterPro" id="IPR006119">
    <property type="entry name" value="Resolv_N"/>
</dbReference>
<evidence type="ECO:0000313" key="7">
    <source>
        <dbReference type="Proteomes" id="UP001299596"/>
    </source>
</evidence>
<dbReference type="InterPro" id="IPR006118">
    <property type="entry name" value="Recombinase_CS"/>
</dbReference>
<dbReference type="Pfam" id="PF00376">
    <property type="entry name" value="MerR"/>
    <property type="match status" value="1"/>
</dbReference>
<keyword evidence="7" id="KW-1185">Reference proteome</keyword>
<protein>
    <submittedName>
        <fullName evidence="6">IS607 family transposase</fullName>
    </submittedName>
</protein>
<dbReference type="EMBL" id="JAYJJR010000013">
    <property type="protein sequence ID" value="MEB3022999.1"/>
    <property type="molecule type" value="Genomic_DNA"/>
</dbReference>
<evidence type="ECO:0000256" key="4">
    <source>
        <dbReference type="PROSITE-ProRule" id="PRU10137"/>
    </source>
</evidence>
<dbReference type="InterPro" id="IPR036162">
    <property type="entry name" value="Resolvase-like_N_sf"/>
</dbReference>
<dbReference type="InterPro" id="IPR000551">
    <property type="entry name" value="MerR-type_HTH_dom"/>
</dbReference>
<keyword evidence="1" id="KW-0229">DNA integration</keyword>
<organism evidence="6 7">
    <name type="scientific">[Mycobacterium] crassicus</name>
    <dbReference type="NCBI Taxonomy" id="2872309"/>
    <lineage>
        <taxon>Bacteria</taxon>
        <taxon>Bacillati</taxon>
        <taxon>Actinomycetota</taxon>
        <taxon>Actinomycetes</taxon>
        <taxon>Mycobacteriales</taxon>
        <taxon>Mycobacteriaceae</taxon>
        <taxon>Mycolicibacter</taxon>
    </lineage>
</organism>
<dbReference type="PROSITE" id="PS51736">
    <property type="entry name" value="RECOMBINASES_3"/>
    <property type="match status" value="1"/>
</dbReference>
<dbReference type="Gene3D" id="3.40.50.1390">
    <property type="entry name" value="Resolvase, N-terminal catalytic domain"/>
    <property type="match status" value="1"/>
</dbReference>
<dbReference type="PROSITE" id="PS00397">
    <property type="entry name" value="RECOMBINASES_1"/>
    <property type="match status" value="1"/>
</dbReference>
<keyword evidence="3" id="KW-0233">DNA recombination</keyword>
<gene>
    <name evidence="6" type="ORF">K6T79_18310</name>
</gene>
<dbReference type="SUPFAM" id="SSF53041">
    <property type="entry name" value="Resolvase-like"/>
    <property type="match status" value="1"/>
</dbReference>
<dbReference type="SMART" id="SM00857">
    <property type="entry name" value="Resolvase"/>
    <property type="match status" value="1"/>
</dbReference>
<dbReference type="Proteomes" id="UP001299596">
    <property type="component" value="Unassembled WGS sequence"/>
</dbReference>
<dbReference type="Pfam" id="PF00239">
    <property type="entry name" value="Resolvase"/>
    <property type="match status" value="1"/>
</dbReference>
<evidence type="ECO:0000259" key="5">
    <source>
        <dbReference type="PROSITE" id="PS51736"/>
    </source>
</evidence>
<accession>A0ABU5XLC5</accession>
<dbReference type="PANTHER" id="PTHR36172:SF1">
    <property type="entry name" value="RESOLVASE-RELATED"/>
    <property type="match status" value="1"/>
</dbReference>
<evidence type="ECO:0000256" key="3">
    <source>
        <dbReference type="ARBA" id="ARBA00023172"/>
    </source>
</evidence>
<name>A0ABU5XLC5_9MYCO</name>
<evidence type="ECO:0000256" key="2">
    <source>
        <dbReference type="ARBA" id="ARBA00023125"/>
    </source>
</evidence>
<sequence length="220" mass="23789">MGGVKDFPSVEWMSAVAASRRYGVSTRTLRRYTESGKLADVRGAGGRRIFLKSDLDALLLNRSGSRVVAYARVSSRHQQADGELDRQAERLVASQPGADVAVYTDVASGLSDRRAGLRKALTACMSADVHVLIAEHPDRLSRFGTGVIEHLLSGFGVTVRYIGEPEDASPDGELLNDLVAIVTSFAGRLYGQRSARAKRLLSAVLAETRSGTDSPREDER</sequence>